<feature type="signal peptide" evidence="2">
    <location>
        <begin position="1"/>
        <end position="21"/>
    </location>
</feature>
<keyword evidence="2" id="KW-0732">Signal</keyword>
<evidence type="ECO:0000313" key="5">
    <source>
        <dbReference type="Proteomes" id="UP000191820"/>
    </source>
</evidence>
<dbReference type="Proteomes" id="UP000191820">
    <property type="component" value="Chromosome"/>
</dbReference>
<dbReference type="SUPFAM" id="SSF53474">
    <property type="entry name" value="alpha/beta-Hydrolases"/>
    <property type="match status" value="1"/>
</dbReference>
<dbReference type="RefSeq" id="WP_080914592.1">
    <property type="nucleotide sequence ID" value="NZ_CP020472.1"/>
</dbReference>
<dbReference type="InterPro" id="IPR029058">
    <property type="entry name" value="AB_hydrolase_fold"/>
</dbReference>
<protein>
    <submittedName>
        <fullName evidence="4">Peptidase S9</fullName>
    </submittedName>
</protein>
<dbReference type="Gene3D" id="3.40.50.1820">
    <property type="entry name" value="alpha/beta hydrolase"/>
    <property type="match status" value="1"/>
</dbReference>
<gene>
    <name evidence="4" type="ORF">SJ2017_0178</name>
</gene>
<keyword evidence="5" id="KW-1185">Reference proteome</keyword>
<name>A0ABN4YBA2_9GAMM</name>
<evidence type="ECO:0000256" key="1">
    <source>
        <dbReference type="ARBA" id="ARBA00022801"/>
    </source>
</evidence>
<reference evidence="4 5" key="1">
    <citation type="submission" date="2017-03" db="EMBL/GenBank/DDBJ databases">
        <title>Genome sequencing of Shewanella japonica KCTC 22435.</title>
        <authorList>
            <person name="Kim K.M."/>
        </authorList>
    </citation>
    <scope>NUCLEOTIDE SEQUENCE [LARGE SCALE GENOMIC DNA]</scope>
    <source>
        <strain evidence="4 5">KCTC 22435</strain>
    </source>
</reference>
<sequence length="644" mass="73659">MKRILTSLTAFVMLFANIAVAKNQLLPLEAFASIPDVSHVTMSPNGKLIASLVRLNTDKQQGAIINILDIDTRESIFPVQTDNEKFVILSMSWASDDLLLVEAKFPAVRYGTPTTETRIITYSVSKKKISNLLSRFGLKKFKWMPQIQSNIIDYLPNDEKHILLGINGLGNKPQYESVIQVNLNNGNVRFKQPAESNITDWVTDRQNRIRVGIYRKDTQYRIYEQADAHKDRRLLWEFEAFEEDQVWPMGFAEDKDILYVQAYHEGYEAIFKVNLQDPKLTKELVFSKEFSDVNGSLIYSKLKKKVIGIDDGDESEYTFWDKEYIGLANGLNKALPDYRNYITQFSENERRYIVYSTNAKEAGIYFFGDRDAGQLLPIAYRYKQLSPDVLADTEILTYQARDGLDIQAFLTTPKGQEAKNLPTIIFPHGGPISYDSNSFDYWTQFFANRGYAVLRMNFRGSAGYGYDFMKAGLKNWGLDMQNDVEDGTRWLIERGTADPNKICIVGASYGGYAALMGVATTKDLYQCAVSVAGVTDIEYLVKSSRRYTNFEIVKKQIGDDYDALYDRSPLSKAKDINVPVLLIHGDKDRVVRVQHSEDMFDELEDLNKPVEYIELENGDHYLSNNKHRINTFMAIEAFLQKNLL</sequence>
<dbReference type="SUPFAM" id="SSF82171">
    <property type="entry name" value="DPP6 N-terminal domain-like"/>
    <property type="match status" value="1"/>
</dbReference>
<accession>A0ABN4YBA2</accession>
<evidence type="ECO:0000313" key="4">
    <source>
        <dbReference type="EMBL" id="ARD20527.1"/>
    </source>
</evidence>
<keyword evidence="1" id="KW-0378">Hydrolase</keyword>
<feature type="domain" description="Peptidase S9 prolyl oligopeptidase catalytic" evidence="3">
    <location>
        <begin position="438"/>
        <end position="643"/>
    </location>
</feature>
<dbReference type="Pfam" id="PF00326">
    <property type="entry name" value="Peptidase_S9"/>
    <property type="match status" value="1"/>
</dbReference>
<dbReference type="EMBL" id="CP020472">
    <property type="protein sequence ID" value="ARD20527.1"/>
    <property type="molecule type" value="Genomic_DNA"/>
</dbReference>
<dbReference type="PANTHER" id="PTHR42776:SF27">
    <property type="entry name" value="DIPEPTIDYL PEPTIDASE FAMILY MEMBER 6"/>
    <property type="match status" value="1"/>
</dbReference>
<evidence type="ECO:0000259" key="3">
    <source>
        <dbReference type="Pfam" id="PF00326"/>
    </source>
</evidence>
<dbReference type="InterPro" id="IPR001375">
    <property type="entry name" value="Peptidase_S9_cat"/>
</dbReference>
<organism evidence="4 5">
    <name type="scientific">Shewanella japonica</name>
    <dbReference type="NCBI Taxonomy" id="93973"/>
    <lineage>
        <taxon>Bacteria</taxon>
        <taxon>Pseudomonadati</taxon>
        <taxon>Pseudomonadota</taxon>
        <taxon>Gammaproteobacteria</taxon>
        <taxon>Alteromonadales</taxon>
        <taxon>Shewanellaceae</taxon>
        <taxon>Shewanella</taxon>
    </lineage>
</organism>
<dbReference type="PANTHER" id="PTHR42776">
    <property type="entry name" value="SERINE PEPTIDASE S9 FAMILY MEMBER"/>
    <property type="match status" value="1"/>
</dbReference>
<feature type="chain" id="PRO_5045193647" evidence="2">
    <location>
        <begin position="22"/>
        <end position="644"/>
    </location>
</feature>
<proteinExistence type="predicted"/>
<evidence type="ECO:0000256" key="2">
    <source>
        <dbReference type="SAM" id="SignalP"/>
    </source>
</evidence>